<evidence type="ECO:0000256" key="5">
    <source>
        <dbReference type="ARBA" id="ARBA00022679"/>
    </source>
</evidence>
<dbReference type="InterPro" id="IPR029489">
    <property type="entry name" value="OGT/SEC/SPY_C"/>
</dbReference>
<sequence>MTTVFPDGSADRKSAMPANARAELEALLQRLGHLLRQRAGGDAEALAARSRQVFSRSGELARLHGIALMQLGRRQEGLAALHRAAELAPDSVEVQCNLANVAVEDGRPEAAIKRLQGALARAPGHPVVLQALGVSMMAAARFEEARGTFAQAVRAAPTHPGLRLNLAEAELERGDATEALAQVREALKLAPRLDSAHELLGHVLHAQGHGAEAAQAWLEAERLAPEEPRHAFQAARMLEDAGALAEASAAYARALQRAPRSGPALSRLAYTRRQLADWREQETLTARLREAVEGGQQGIMPSTLLVEPLDRALQRKAAETFAHPIDEQLAPLRRQLAFARQRPAPAAPIRVGLVSNGFADHPIGRAVVGLVEALSALDGLDLHLFATAADDGGAVRQRLAGAAKMHAIDALAPAQAAREIHAAGIEVLFDLSGYGARTNAGLLALRPAPLQVNWLACPGTSGAPWIDYILADTVVLPPSHRADFSEKVLRLPRCFVPIDTHPDIPPAPTRAECGLPETGVVFACFNATSRIDPQAFARFMRVLRGVPGSMLWLRAGPDGADERLRAAAAALEVPPERLAFLPSLPHEQYLARYALVDLCLDTLPRSARTTAADALWAGCPVLTCAGDTFAGRTAASLLHHAHLSDLVYENADDAADRAVKLGRDRLALAAIRSHLASLRVQSPVFDTAGFAADFRRVVQTIGTRHRIGRPPIDLDF</sequence>
<keyword evidence="4" id="KW-0328">Glycosyltransferase</keyword>
<dbReference type="PROSITE" id="PS50005">
    <property type="entry name" value="TPR"/>
    <property type="match status" value="1"/>
</dbReference>
<dbReference type="STRING" id="529704.SAMN02927913_3132"/>
<evidence type="ECO:0000259" key="9">
    <source>
        <dbReference type="Pfam" id="PF13844"/>
    </source>
</evidence>
<evidence type="ECO:0000313" key="10">
    <source>
        <dbReference type="EMBL" id="SEJ10227.1"/>
    </source>
</evidence>
<dbReference type="Gene3D" id="3.40.50.11380">
    <property type="match status" value="1"/>
</dbReference>
<feature type="domain" description="O-GlcNAc transferase C-terminal" evidence="9">
    <location>
        <begin position="301"/>
        <end position="496"/>
    </location>
</feature>
<dbReference type="AlphaFoldDB" id="A0A1H6W840"/>
<evidence type="ECO:0000256" key="2">
    <source>
        <dbReference type="ARBA" id="ARBA00005386"/>
    </source>
</evidence>
<dbReference type="Pfam" id="PF14559">
    <property type="entry name" value="TPR_19"/>
    <property type="match status" value="1"/>
</dbReference>
<feature type="domain" description="O-GlcNAc transferase C-terminal" evidence="9">
    <location>
        <begin position="508"/>
        <end position="693"/>
    </location>
</feature>
<protein>
    <recommendedName>
        <fullName evidence="3">protein O-GlcNAc transferase</fullName>
        <ecNumber evidence="3">2.4.1.255</ecNumber>
    </recommendedName>
</protein>
<comment type="similarity">
    <text evidence="2">Belongs to the glycosyltransferase 41 family. O-GlcNAc transferase subfamily.</text>
</comment>
<keyword evidence="7 8" id="KW-0802">TPR repeat</keyword>
<dbReference type="Proteomes" id="UP000199420">
    <property type="component" value="Unassembled WGS sequence"/>
</dbReference>
<name>A0A1H6W840_9GAMM</name>
<keyword evidence="11" id="KW-1185">Reference proteome</keyword>
<evidence type="ECO:0000256" key="8">
    <source>
        <dbReference type="PROSITE-ProRule" id="PRU00339"/>
    </source>
</evidence>
<dbReference type="PANTHER" id="PTHR44998">
    <property type="match status" value="1"/>
</dbReference>
<dbReference type="RefSeq" id="WP_175483756.1">
    <property type="nucleotide sequence ID" value="NZ_FNYC01000004.1"/>
</dbReference>
<dbReference type="Gene3D" id="3.40.50.2000">
    <property type="entry name" value="Glycogen Phosphorylase B"/>
    <property type="match status" value="1"/>
</dbReference>
<dbReference type="SUPFAM" id="SSF53756">
    <property type="entry name" value="UDP-Glycosyltransferase/glycogen phosphorylase"/>
    <property type="match status" value="1"/>
</dbReference>
<evidence type="ECO:0000256" key="3">
    <source>
        <dbReference type="ARBA" id="ARBA00011970"/>
    </source>
</evidence>
<dbReference type="GO" id="GO:0097363">
    <property type="term" value="F:protein O-acetylglucosaminyltransferase activity"/>
    <property type="evidence" value="ECO:0007669"/>
    <property type="project" value="UniProtKB-EC"/>
</dbReference>
<dbReference type="Gene3D" id="1.25.40.10">
    <property type="entry name" value="Tetratricopeptide repeat domain"/>
    <property type="match status" value="3"/>
</dbReference>
<reference evidence="10 11" key="1">
    <citation type="submission" date="2016-10" db="EMBL/GenBank/DDBJ databases">
        <authorList>
            <person name="de Groot N.N."/>
        </authorList>
    </citation>
    <scope>NUCLEOTIDE SEQUENCE [LARGE SCALE GENOMIC DNA]</scope>
    <source>
        <strain evidence="10 11">DSM 26515</strain>
    </source>
</reference>
<keyword evidence="6" id="KW-0677">Repeat</keyword>
<proteinExistence type="inferred from homology"/>
<evidence type="ECO:0000256" key="1">
    <source>
        <dbReference type="ARBA" id="ARBA00004922"/>
    </source>
</evidence>
<dbReference type="EMBL" id="FNYC01000004">
    <property type="protein sequence ID" value="SEJ10227.1"/>
    <property type="molecule type" value="Genomic_DNA"/>
</dbReference>
<evidence type="ECO:0000313" key="11">
    <source>
        <dbReference type="Proteomes" id="UP000199420"/>
    </source>
</evidence>
<dbReference type="InterPro" id="IPR019734">
    <property type="entry name" value="TPR_rpt"/>
</dbReference>
<accession>A0A1H6W840</accession>
<dbReference type="InterPro" id="IPR011990">
    <property type="entry name" value="TPR-like_helical_dom_sf"/>
</dbReference>
<dbReference type="Pfam" id="PF13432">
    <property type="entry name" value="TPR_16"/>
    <property type="match status" value="1"/>
</dbReference>
<dbReference type="SUPFAM" id="SSF48452">
    <property type="entry name" value="TPR-like"/>
    <property type="match status" value="1"/>
</dbReference>
<evidence type="ECO:0000256" key="6">
    <source>
        <dbReference type="ARBA" id="ARBA00022737"/>
    </source>
</evidence>
<dbReference type="Pfam" id="PF13844">
    <property type="entry name" value="Glyco_transf_41"/>
    <property type="match status" value="2"/>
</dbReference>
<dbReference type="EC" id="2.4.1.255" evidence="3"/>
<feature type="repeat" description="TPR" evidence="8">
    <location>
        <begin position="126"/>
        <end position="159"/>
    </location>
</feature>
<evidence type="ECO:0000256" key="7">
    <source>
        <dbReference type="ARBA" id="ARBA00022803"/>
    </source>
</evidence>
<organism evidence="10 11">
    <name type="scientific">Frateuria terrea</name>
    <dbReference type="NCBI Taxonomy" id="529704"/>
    <lineage>
        <taxon>Bacteria</taxon>
        <taxon>Pseudomonadati</taxon>
        <taxon>Pseudomonadota</taxon>
        <taxon>Gammaproteobacteria</taxon>
        <taxon>Lysobacterales</taxon>
        <taxon>Rhodanobacteraceae</taxon>
        <taxon>Frateuria</taxon>
    </lineage>
</organism>
<dbReference type="SMART" id="SM00028">
    <property type="entry name" value="TPR"/>
    <property type="match status" value="6"/>
</dbReference>
<dbReference type="PANTHER" id="PTHR44998:SF1">
    <property type="entry name" value="UDP-N-ACETYLGLUCOSAMINE--PEPTIDE N-ACETYLGLUCOSAMINYLTRANSFERASE 110 KDA SUBUNIT"/>
    <property type="match status" value="1"/>
</dbReference>
<gene>
    <name evidence="10" type="ORF">SAMN04487997_2521</name>
</gene>
<evidence type="ECO:0000256" key="4">
    <source>
        <dbReference type="ARBA" id="ARBA00022676"/>
    </source>
</evidence>
<keyword evidence="5 10" id="KW-0808">Transferase</keyword>
<comment type="pathway">
    <text evidence="1">Protein modification; protein glycosylation.</text>
</comment>